<dbReference type="GeneID" id="78122722"/>
<feature type="compositionally biased region" description="Basic and acidic residues" evidence="1">
    <location>
        <begin position="34"/>
        <end position="44"/>
    </location>
</feature>
<dbReference type="EMBL" id="BSDQ01000001">
    <property type="protein sequence ID" value="GLI30674.1"/>
    <property type="molecule type" value="Genomic_DNA"/>
</dbReference>
<reference evidence="2" key="1">
    <citation type="submission" date="2022-12" db="EMBL/GenBank/DDBJ databases">
        <title>Reference genome sequencing for broad-spectrum identification of bacterial and archaeal isolates by mass spectrometry.</title>
        <authorList>
            <person name="Sekiguchi Y."/>
            <person name="Tourlousse D.M."/>
        </authorList>
    </citation>
    <scope>NUCLEOTIDE SEQUENCE</scope>
    <source>
        <strain evidence="2">5-2</strain>
    </source>
</reference>
<organism evidence="2 3">
    <name type="scientific">Brachybacterium conglomeratum</name>
    <dbReference type="NCBI Taxonomy" id="47846"/>
    <lineage>
        <taxon>Bacteria</taxon>
        <taxon>Bacillati</taxon>
        <taxon>Actinomycetota</taxon>
        <taxon>Actinomycetes</taxon>
        <taxon>Micrococcales</taxon>
        <taxon>Dermabacteraceae</taxon>
        <taxon>Brachybacterium</taxon>
    </lineage>
</organism>
<feature type="region of interest" description="Disordered" evidence="1">
    <location>
        <begin position="1"/>
        <end position="57"/>
    </location>
</feature>
<sequence length="57" mass="6062">MSASQHKPVHDHAPGPGEETPLPELEADETVAPRPEEEIADLLRADPATEVPEPAAD</sequence>
<gene>
    <name evidence="2" type="ORF">BCONGLO52_15150</name>
</gene>
<comment type="caution">
    <text evidence="2">The sequence shown here is derived from an EMBL/GenBank/DDBJ whole genome shotgun (WGS) entry which is preliminary data.</text>
</comment>
<feature type="compositionally biased region" description="Low complexity" evidence="1">
    <location>
        <begin position="14"/>
        <end position="24"/>
    </location>
</feature>
<protein>
    <submittedName>
        <fullName evidence="2">Uncharacterized protein</fullName>
    </submittedName>
</protein>
<proteinExistence type="predicted"/>
<dbReference type="RefSeq" id="WP_164736160.1">
    <property type="nucleotide sequence ID" value="NZ_BSDQ01000001.1"/>
</dbReference>
<evidence type="ECO:0000313" key="2">
    <source>
        <dbReference type="EMBL" id="GLI30674.1"/>
    </source>
</evidence>
<name>A0ABQ5RGG8_9MICO</name>
<evidence type="ECO:0000313" key="3">
    <source>
        <dbReference type="Proteomes" id="UP001144451"/>
    </source>
</evidence>
<dbReference type="Proteomes" id="UP001144451">
    <property type="component" value="Unassembled WGS sequence"/>
</dbReference>
<evidence type="ECO:0000256" key="1">
    <source>
        <dbReference type="SAM" id="MobiDB-lite"/>
    </source>
</evidence>
<accession>A0ABQ5RGG8</accession>
<keyword evidence="3" id="KW-1185">Reference proteome</keyword>